<dbReference type="RefSeq" id="WP_188884397.1">
    <property type="nucleotide sequence ID" value="NZ_BMPF01000006.1"/>
</dbReference>
<dbReference type="InterPro" id="IPR036425">
    <property type="entry name" value="MoaB/Mog-like_dom_sf"/>
</dbReference>
<dbReference type="PANTHER" id="PTHR13939:SF0">
    <property type="entry name" value="NMN AMIDOHYDROLASE-LIKE PROTEIN YFAY"/>
    <property type="match status" value="1"/>
</dbReference>
<dbReference type="PANTHER" id="PTHR13939">
    <property type="entry name" value="NICOTINAMIDE-NUCLEOTIDE AMIDOHYDROLASE PNCC"/>
    <property type="match status" value="1"/>
</dbReference>
<name>A0A830F0Q7_9EURY</name>
<proteinExistence type="predicted"/>
<evidence type="ECO:0000313" key="2">
    <source>
        <dbReference type="EMBL" id="GGL43764.1"/>
    </source>
</evidence>
<organism evidence="2 3">
    <name type="scientific">Halarchaeum grantii</name>
    <dbReference type="NCBI Taxonomy" id="1193105"/>
    <lineage>
        <taxon>Archaea</taxon>
        <taxon>Methanobacteriati</taxon>
        <taxon>Methanobacteriota</taxon>
        <taxon>Stenosarchaea group</taxon>
        <taxon>Halobacteria</taxon>
        <taxon>Halobacteriales</taxon>
        <taxon>Halobacteriaceae</taxon>
    </lineage>
</organism>
<dbReference type="SMART" id="SM00852">
    <property type="entry name" value="MoCF_biosynth"/>
    <property type="match status" value="1"/>
</dbReference>
<sequence>MDVTLLTVGDELLAGDTENTNATWLARQLSARGASVRRVLVVPDEHETIADYVREWRDAYDAVLVTGGLGGTHDDVTMDAVADATDRELHVPEASREAVERAAAAYRDANPEEAERFDLDLDVEAWAAVPEDARVLPNDPGLSPGTKVPTEGDAGAVYVFPGVPDEVHAMFDRVAEDFGGSVVSETIYTGAPEGALGPALDAVRGAFDVAVGSYPSGEGPNRLKVTGEDEAEVAAALADLEDRVADLTD</sequence>
<feature type="domain" description="MoaB/Mog" evidence="1">
    <location>
        <begin position="4"/>
        <end position="181"/>
    </location>
</feature>
<dbReference type="Gene3D" id="3.40.980.10">
    <property type="entry name" value="MoaB/Mog-like domain"/>
    <property type="match status" value="1"/>
</dbReference>
<comment type="caution">
    <text evidence="2">The sequence shown here is derived from an EMBL/GenBank/DDBJ whole genome shotgun (WGS) entry which is preliminary data.</text>
</comment>
<gene>
    <name evidence="2" type="ORF">GCM10009037_28980</name>
</gene>
<dbReference type="SUPFAM" id="SSF53218">
    <property type="entry name" value="Molybdenum cofactor biosynthesis proteins"/>
    <property type="match status" value="1"/>
</dbReference>
<dbReference type="EMBL" id="BMPF01000006">
    <property type="protein sequence ID" value="GGL43764.1"/>
    <property type="molecule type" value="Genomic_DNA"/>
</dbReference>
<evidence type="ECO:0000313" key="3">
    <source>
        <dbReference type="Proteomes" id="UP000628840"/>
    </source>
</evidence>
<dbReference type="Pfam" id="PF00994">
    <property type="entry name" value="MoCF_biosynth"/>
    <property type="match status" value="1"/>
</dbReference>
<evidence type="ECO:0000259" key="1">
    <source>
        <dbReference type="SMART" id="SM00852"/>
    </source>
</evidence>
<dbReference type="Pfam" id="PF24102">
    <property type="entry name" value="FLAD1_M"/>
    <property type="match status" value="1"/>
</dbReference>
<dbReference type="InterPro" id="IPR056596">
    <property type="entry name" value="FLAD1_M"/>
</dbReference>
<keyword evidence="3" id="KW-1185">Reference proteome</keyword>
<dbReference type="InterPro" id="IPR001453">
    <property type="entry name" value="MoaB/Mog_dom"/>
</dbReference>
<accession>A0A830F0Q7</accession>
<dbReference type="CDD" id="cd00885">
    <property type="entry name" value="cinA"/>
    <property type="match status" value="1"/>
</dbReference>
<dbReference type="OrthoDB" id="372037at2157"/>
<reference evidence="2 3" key="1">
    <citation type="journal article" date="2019" name="Int. J. Syst. Evol. Microbiol.">
        <title>The Global Catalogue of Microorganisms (GCM) 10K type strain sequencing project: providing services to taxonomists for standard genome sequencing and annotation.</title>
        <authorList>
            <consortium name="The Broad Institute Genomics Platform"/>
            <consortium name="The Broad Institute Genome Sequencing Center for Infectious Disease"/>
            <person name="Wu L."/>
            <person name="Ma J."/>
        </authorList>
    </citation>
    <scope>NUCLEOTIDE SEQUENCE [LARGE SCALE GENOMIC DNA]</scope>
    <source>
        <strain evidence="2 3">JCM 19585</strain>
    </source>
</reference>
<dbReference type="Proteomes" id="UP000628840">
    <property type="component" value="Unassembled WGS sequence"/>
</dbReference>
<dbReference type="AlphaFoldDB" id="A0A830F0Q7"/>
<dbReference type="InterPro" id="IPR050101">
    <property type="entry name" value="CinA"/>
</dbReference>
<protein>
    <submittedName>
        <fullName evidence="2">Competence damage-inducible protein A</fullName>
    </submittedName>
</protein>